<protein>
    <recommendedName>
        <fullName evidence="3">TniQ family protein</fullName>
    </recommendedName>
</protein>
<organism evidence="1 2">
    <name type="scientific">Marilutibacter maris</name>
    <dbReference type="NCBI Taxonomy" id="1605891"/>
    <lineage>
        <taxon>Bacteria</taxon>
        <taxon>Pseudomonadati</taxon>
        <taxon>Pseudomonadota</taxon>
        <taxon>Gammaproteobacteria</taxon>
        <taxon>Lysobacterales</taxon>
        <taxon>Lysobacteraceae</taxon>
        <taxon>Marilutibacter</taxon>
    </lineage>
</organism>
<dbReference type="EMBL" id="VICD02000176">
    <property type="protein sequence ID" value="KAB8185675.1"/>
    <property type="molecule type" value="Genomic_DNA"/>
</dbReference>
<gene>
    <name evidence="1" type="ORF">FKV24_010580</name>
</gene>
<accession>A0A508AN98</accession>
<dbReference type="AlphaFoldDB" id="A0A508AN98"/>
<name>A0A508AN98_9GAMM</name>
<comment type="caution">
    <text evidence="1">The sequence shown here is derived from an EMBL/GenBank/DDBJ whole genome shotgun (WGS) entry which is preliminary data.</text>
</comment>
<dbReference type="Proteomes" id="UP000320431">
    <property type="component" value="Unassembled WGS sequence"/>
</dbReference>
<evidence type="ECO:0008006" key="3">
    <source>
        <dbReference type="Google" id="ProtNLM"/>
    </source>
</evidence>
<evidence type="ECO:0000313" key="2">
    <source>
        <dbReference type="Proteomes" id="UP000320431"/>
    </source>
</evidence>
<reference evidence="1 2" key="1">
    <citation type="submission" date="2019-10" db="EMBL/GenBank/DDBJ databases">
        <title>Lysobacter alkalisoli sp. nov., isolated from saline-alkaline soil.</title>
        <authorList>
            <person name="Sun J.-Q."/>
        </authorList>
    </citation>
    <scope>NUCLEOTIDE SEQUENCE [LARGE SCALE GENOMIC DNA]</scope>
    <source>
        <strain evidence="1 2">KCTC 42381</strain>
    </source>
</reference>
<dbReference type="RefSeq" id="WP_141482360.1">
    <property type="nucleotide sequence ID" value="NZ_VICD02000176.1"/>
</dbReference>
<sequence length="507" mass="56474">MSIVIPGPYIELRGTRPRDELSPFADVLTSPFAGSDQSETPAASAFGTLAKIVRLNYLAPKELSSLLGIRVRRADDLSAVMTFSEARQIAVARSLRLPEVPMEWNLSTWFPFKAPSSLLATGWTFRYCPECLREGYHTLLHQMPWIHRCAWHDVGLRDDCQYCGLPVAVKADWLAGANLECACSQSPLDTDLIMRATAPEGAKLFTDNYLDWAAKERSRSTLVIPDLAGDPRPALAALVEVPGPWHRRIRVATDSRADSPCGPPPSLPMVHVRTLRRSEHAPLPDRDGLVELEQVRRDRPGFLTTPKRLAPMMSAVAANLALRLPVKSLTDREMSLFLAGVGIEAPESFDPADRRFSGEVSMLPPSFIGSRQFLNLLCVHPCTYRLVAGLVDAVLDGRNLFDFHAQASHQEFDLLMRGCGQVLARGYAEGLRSTLAVHVPELYTQSRLSPRLRQPWVMVRRDSGRLSSVRVAWVPLSCGDRGEAQVLEAADQANQRRQYSGRRRRRK</sequence>
<evidence type="ECO:0000313" key="1">
    <source>
        <dbReference type="EMBL" id="KAB8185675.1"/>
    </source>
</evidence>
<proteinExistence type="predicted"/>